<protein>
    <submittedName>
        <fullName evidence="2">Uncharacterized protein</fullName>
    </submittedName>
</protein>
<evidence type="ECO:0000256" key="1">
    <source>
        <dbReference type="SAM" id="MobiDB-lite"/>
    </source>
</evidence>
<comment type="caution">
    <text evidence="2">The sequence shown here is derived from an EMBL/GenBank/DDBJ whole genome shotgun (WGS) entry which is preliminary data.</text>
</comment>
<dbReference type="AlphaFoldDB" id="A0A6N2BDS9"/>
<feature type="region of interest" description="Disordered" evidence="1">
    <location>
        <begin position="1"/>
        <end position="80"/>
    </location>
</feature>
<name>A0A6N2BDS9_SOLCI</name>
<gene>
    <name evidence="2" type="ORF">EJD97_012336</name>
</gene>
<proteinExistence type="predicted"/>
<organism evidence="2">
    <name type="scientific">Solanum chilense</name>
    <name type="common">Tomato</name>
    <name type="synonym">Lycopersicon chilense</name>
    <dbReference type="NCBI Taxonomy" id="4083"/>
    <lineage>
        <taxon>Eukaryota</taxon>
        <taxon>Viridiplantae</taxon>
        <taxon>Streptophyta</taxon>
        <taxon>Embryophyta</taxon>
        <taxon>Tracheophyta</taxon>
        <taxon>Spermatophyta</taxon>
        <taxon>Magnoliopsida</taxon>
        <taxon>eudicotyledons</taxon>
        <taxon>Gunneridae</taxon>
        <taxon>Pentapetalae</taxon>
        <taxon>asterids</taxon>
        <taxon>lamiids</taxon>
        <taxon>Solanales</taxon>
        <taxon>Solanaceae</taxon>
        <taxon>Solanoideae</taxon>
        <taxon>Solaneae</taxon>
        <taxon>Solanum</taxon>
        <taxon>Solanum subgen. Lycopersicon</taxon>
    </lineage>
</organism>
<accession>A0A6N2BDS9</accession>
<reference evidence="2" key="1">
    <citation type="submission" date="2019-05" db="EMBL/GenBank/DDBJ databases">
        <title>The de novo reference genome and transcriptome assemblies of the wild tomato species Solanum chilense.</title>
        <authorList>
            <person name="Stam R."/>
            <person name="Nosenko T."/>
            <person name="Hoerger A.C."/>
            <person name="Stephan W."/>
            <person name="Seidel M.A."/>
            <person name="Kuhn J.M.M."/>
            <person name="Haberer G."/>
            <person name="Tellier A."/>
        </authorList>
    </citation>
    <scope>NUCLEOTIDE SEQUENCE</scope>
    <source>
        <tissue evidence="2">Mature leaves</tissue>
    </source>
</reference>
<dbReference type="EMBL" id="RXGB01003147">
    <property type="protein sequence ID" value="TMW92975.1"/>
    <property type="molecule type" value="Genomic_DNA"/>
</dbReference>
<sequence>RSKNTSQPLKCRRLKKSISKTLSMIIEKKEKEKKTKEEKEKEKEKNKSKEMKMEMEKQKQKEKEKQKQKEKAKAKNKGKKVEVVSCDVKRQYPFEGFNIDGEGPTELMSSFSQWIKEGLYKHHAKK</sequence>
<evidence type="ECO:0000313" key="2">
    <source>
        <dbReference type="EMBL" id="TMW92975.1"/>
    </source>
</evidence>
<feature type="non-terminal residue" evidence="2">
    <location>
        <position position="1"/>
    </location>
</feature>
<feature type="compositionally biased region" description="Basic and acidic residues" evidence="1">
    <location>
        <begin position="26"/>
        <end position="80"/>
    </location>
</feature>